<dbReference type="InterPro" id="IPR010982">
    <property type="entry name" value="Lambda_DNA-bd_dom_sf"/>
</dbReference>
<dbReference type="SUPFAM" id="SSF47413">
    <property type="entry name" value="lambda repressor-like DNA-binding domains"/>
    <property type="match status" value="1"/>
</dbReference>
<dbReference type="InterPro" id="IPR001387">
    <property type="entry name" value="Cro/C1-type_HTH"/>
</dbReference>
<evidence type="ECO:0000259" key="1">
    <source>
        <dbReference type="PROSITE" id="PS50943"/>
    </source>
</evidence>
<evidence type="ECO:0000313" key="2">
    <source>
        <dbReference type="EMBL" id="PJJ61900.1"/>
    </source>
</evidence>
<evidence type="ECO:0000313" key="3">
    <source>
        <dbReference type="Proteomes" id="UP000230161"/>
    </source>
</evidence>
<protein>
    <submittedName>
        <fullName evidence="2">Helix-turn-helix protein</fullName>
    </submittedName>
</protein>
<organism evidence="2 3">
    <name type="scientific">Compostimonas suwonensis</name>
    <dbReference type="NCBI Taxonomy" id="1048394"/>
    <lineage>
        <taxon>Bacteria</taxon>
        <taxon>Bacillati</taxon>
        <taxon>Actinomycetota</taxon>
        <taxon>Actinomycetes</taxon>
        <taxon>Micrococcales</taxon>
        <taxon>Microbacteriaceae</taxon>
        <taxon>Compostimonas</taxon>
    </lineage>
</organism>
<reference evidence="2 3" key="1">
    <citation type="submission" date="2017-11" db="EMBL/GenBank/DDBJ databases">
        <title>Genomic Encyclopedia of Archaeal and Bacterial Type Strains, Phase II (KMG-II): From Individual Species to Whole Genera.</title>
        <authorList>
            <person name="Goeker M."/>
        </authorList>
    </citation>
    <scope>NUCLEOTIDE SEQUENCE [LARGE SCALE GENOMIC DNA]</scope>
    <source>
        <strain evidence="2 3">DSM 25625</strain>
    </source>
</reference>
<comment type="caution">
    <text evidence="2">The sequence shown here is derived from an EMBL/GenBank/DDBJ whole genome shotgun (WGS) entry which is preliminary data.</text>
</comment>
<name>A0A2M9BVB9_9MICO</name>
<dbReference type="PROSITE" id="PS50943">
    <property type="entry name" value="HTH_CROC1"/>
    <property type="match status" value="1"/>
</dbReference>
<dbReference type="GO" id="GO:0003677">
    <property type="term" value="F:DNA binding"/>
    <property type="evidence" value="ECO:0007669"/>
    <property type="project" value="InterPro"/>
</dbReference>
<dbReference type="Pfam" id="PF01381">
    <property type="entry name" value="HTH_3"/>
    <property type="match status" value="1"/>
</dbReference>
<dbReference type="AlphaFoldDB" id="A0A2M9BVB9"/>
<dbReference type="RefSeq" id="WP_100344523.1">
    <property type="nucleotide sequence ID" value="NZ_PGFB01000003.1"/>
</dbReference>
<sequence length="103" mass="11101">MQEPQSEAAQVLGSRLRAQRLKLGISQEDVAALAEMHVTNVGKIERGQANPNLQTIVNLAIAVNLDPGDLVAGLTSDMVPHRTHKLTAADLIREQRRRDGASG</sequence>
<feature type="domain" description="HTH cro/C1-type" evidence="1">
    <location>
        <begin position="16"/>
        <end position="70"/>
    </location>
</feature>
<gene>
    <name evidence="2" type="ORF">CLV54_1687</name>
</gene>
<proteinExistence type="predicted"/>
<accession>A0A2M9BVB9</accession>
<dbReference type="Gene3D" id="1.10.260.40">
    <property type="entry name" value="lambda repressor-like DNA-binding domains"/>
    <property type="match status" value="1"/>
</dbReference>
<keyword evidence="3" id="KW-1185">Reference proteome</keyword>
<dbReference type="EMBL" id="PGFB01000003">
    <property type="protein sequence ID" value="PJJ61900.1"/>
    <property type="molecule type" value="Genomic_DNA"/>
</dbReference>
<dbReference type="SMART" id="SM00530">
    <property type="entry name" value="HTH_XRE"/>
    <property type="match status" value="1"/>
</dbReference>
<dbReference type="OrthoDB" id="4990661at2"/>
<dbReference type="Proteomes" id="UP000230161">
    <property type="component" value="Unassembled WGS sequence"/>
</dbReference>
<dbReference type="CDD" id="cd00093">
    <property type="entry name" value="HTH_XRE"/>
    <property type="match status" value="1"/>
</dbReference>